<gene>
    <name evidence="2" type="ORF">BEI59_31730</name>
    <name evidence="1" type="ORF">BEI61_04776</name>
    <name evidence="3" type="ORF">BEI63_29280</name>
</gene>
<protein>
    <submittedName>
        <fullName evidence="1">Uncharacterized protein</fullName>
    </submittedName>
</protein>
<keyword evidence="6" id="KW-1185">Reference proteome</keyword>
<dbReference type="EMBL" id="MCGH01000003">
    <property type="protein sequence ID" value="ODM03973.1"/>
    <property type="molecule type" value="Genomic_DNA"/>
</dbReference>
<dbReference type="AlphaFoldDB" id="A0A1E3A5D1"/>
<evidence type="ECO:0000313" key="1">
    <source>
        <dbReference type="EMBL" id="ODM03973.1"/>
    </source>
</evidence>
<sequence length="272" mass="31229">MNLDYSILISPSALKLNLCSVRSPTLREIDSLPNKFSTYNMYLSMLLLDIDSYYKNLEELGDNYFAGYPESEKQLILKIRDEYEQMPEQDKVHIQALDILSFDSQIIEQLNQALSFFLCETLSFSQENHAFMVYEKETDTPIGAITPQLLPEIESIILQLNAVSKDAMDTSNAKNKAAAKIIEKLNKRKKGNEKKAKSDPKLELPNIISAVAAYHNSINILNIWDLTVYQVYDLFARMQQNTIFDVLKMSVAAWGNKDNKVDFTQWFNCIKQ</sequence>
<dbReference type="OrthoDB" id="1911073at2"/>
<reference evidence="2 5" key="3">
    <citation type="submission" date="2016-08" db="EMBL/GenBank/DDBJ databases">
        <authorList>
            <person name="Seilhamer J.J."/>
        </authorList>
    </citation>
    <scope>NUCLEOTIDE SEQUENCE [LARGE SCALE GENOMIC DNA]</scope>
    <source>
        <strain evidence="2 5">NML150140-1</strain>
    </source>
</reference>
<comment type="caution">
    <text evidence="1">The sequence shown here is derived from an EMBL/GenBank/DDBJ whole genome shotgun (WGS) entry which is preliminary data.</text>
</comment>
<dbReference type="RefSeq" id="WP_069154257.1">
    <property type="nucleotide sequence ID" value="NZ_CAJLDD010000039.1"/>
</dbReference>
<dbReference type="EMBL" id="MEHA01000038">
    <property type="protein sequence ID" value="ODR42294.1"/>
    <property type="molecule type" value="Genomic_DNA"/>
</dbReference>
<dbReference type="Proteomes" id="UP000094271">
    <property type="component" value="Unassembled WGS sequence"/>
</dbReference>
<organism evidence="1 4">
    <name type="scientific">Eisenbergiella tayi</name>
    <dbReference type="NCBI Taxonomy" id="1432052"/>
    <lineage>
        <taxon>Bacteria</taxon>
        <taxon>Bacillati</taxon>
        <taxon>Bacillota</taxon>
        <taxon>Clostridia</taxon>
        <taxon>Lachnospirales</taxon>
        <taxon>Lachnospiraceae</taxon>
        <taxon>Eisenbergiella</taxon>
    </lineage>
</organism>
<accession>A0A1E3A5D1</accession>
<proteinExistence type="predicted"/>
<evidence type="ECO:0000313" key="3">
    <source>
        <dbReference type="EMBL" id="ODR44861.1"/>
    </source>
</evidence>
<dbReference type="EMBL" id="MEHD01000054">
    <property type="protein sequence ID" value="ODR44861.1"/>
    <property type="molecule type" value="Genomic_DNA"/>
</dbReference>
<dbReference type="Proteomes" id="UP000094067">
    <property type="component" value="Unassembled WGS sequence"/>
</dbReference>
<evidence type="ECO:0000313" key="5">
    <source>
        <dbReference type="Proteomes" id="UP000094271"/>
    </source>
</evidence>
<evidence type="ECO:0000313" key="4">
    <source>
        <dbReference type="Proteomes" id="UP000094067"/>
    </source>
</evidence>
<dbReference type="PATRIC" id="fig|1432052.4.peg.5302"/>
<evidence type="ECO:0000313" key="6">
    <source>
        <dbReference type="Proteomes" id="UP000094869"/>
    </source>
</evidence>
<dbReference type="Proteomes" id="UP000094869">
    <property type="component" value="Unassembled WGS sequence"/>
</dbReference>
<reference evidence="3 6" key="2">
    <citation type="submission" date="2016-08" db="EMBL/GenBank/DDBJ databases">
        <title>Characterization of Isolates of Eisenbergiella tayi Derived from Blood Cultures, Using Whole Genome Sequencing.</title>
        <authorList>
            <person name="Bernier A.-M."/>
            <person name="Burdz T."/>
            <person name="Wiebe D."/>
            <person name="Bernard K."/>
        </authorList>
    </citation>
    <scope>NUCLEOTIDE SEQUENCE [LARGE SCALE GENOMIC DNA]</scope>
    <source>
        <strain evidence="3 6">NML120146</strain>
    </source>
</reference>
<reference evidence="1 4" key="1">
    <citation type="submission" date="2016-07" db="EMBL/GenBank/DDBJ databases">
        <title>Characterization of isolates of Eisenbergiella tayi derived from blood cultures, using whole genome sequencing.</title>
        <authorList>
            <person name="Burdz T."/>
            <person name="Wiebe D."/>
            <person name="Huynh C."/>
            <person name="Bernard K."/>
        </authorList>
    </citation>
    <scope>NUCLEOTIDE SEQUENCE [LARGE SCALE GENOMIC DNA]</scope>
    <source>
        <strain evidence="1 4">NML 110608</strain>
    </source>
</reference>
<evidence type="ECO:0000313" key="2">
    <source>
        <dbReference type="EMBL" id="ODR42294.1"/>
    </source>
</evidence>
<name>A0A1E3A5D1_9FIRM</name>